<feature type="compositionally biased region" description="Basic and acidic residues" evidence="1">
    <location>
        <begin position="17"/>
        <end position="30"/>
    </location>
</feature>
<feature type="compositionally biased region" description="Basic residues" evidence="1">
    <location>
        <begin position="189"/>
        <end position="198"/>
    </location>
</feature>
<keyword evidence="3" id="KW-1185">Reference proteome</keyword>
<feature type="region of interest" description="Disordered" evidence="1">
    <location>
        <begin position="1"/>
        <end position="231"/>
    </location>
</feature>
<protein>
    <submittedName>
        <fullName evidence="2">Uncharacterized protein</fullName>
    </submittedName>
</protein>
<name>A0AAV7QSW4_PLEWA</name>
<dbReference type="AlphaFoldDB" id="A0AAV7QSW4"/>
<proteinExistence type="predicted"/>
<evidence type="ECO:0000256" key="1">
    <source>
        <dbReference type="SAM" id="MobiDB-lite"/>
    </source>
</evidence>
<feature type="compositionally biased region" description="Basic residues" evidence="1">
    <location>
        <begin position="164"/>
        <end position="174"/>
    </location>
</feature>
<evidence type="ECO:0000313" key="3">
    <source>
        <dbReference type="Proteomes" id="UP001066276"/>
    </source>
</evidence>
<feature type="compositionally biased region" description="Basic and acidic residues" evidence="1">
    <location>
        <begin position="175"/>
        <end position="188"/>
    </location>
</feature>
<feature type="compositionally biased region" description="Basic and acidic residues" evidence="1">
    <location>
        <begin position="49"/>
        <end position="63"/>
    </location>
</feature>
<feature type="compositionally biased region" description="Basic and acidic residues" evidence="1">
    <location>
        <begin position="212"/>
        <end position="231"/>
    </location>
</feature>
<gene>
    <name evidence="2" type="ORF">NDU88_007794</name>
</gene>
<evidence type="ECO:0000313" key="2">
    <source>
        <dbReference type="EMBL" id="KAJ1141463.1"/>
    </source>
</evidence>
<sequence length="246" mass="29417">MPQRGGADNRVPRGHSKKTETEKCAREPGKKWFGSDACGKKKRTKKTRVREAPRERCRQEETRRRRPQRRKAWREEARWGKKPEVKRTPKQERDNPGRELNNPPRFCSNWGKGSVTGWPEPTHTQDRIVLPLPVVCRNTTGQPPMRGERQARRGKEEGQEGRRRQCKRARRRMRSGTETRREETEEKQNKRKMRRLYKARGAWRLESGFSPTREKRTTKRQTEGRVPRRPWEAERRILPHFWRSVA</sequence>
<accession>A0AAV7QSW4</accession>
<dbReference type="EMBL" id="JANPWB010000010">
    <property type="protein sequence ID" value="KAJ1141463.1"/>
    <property type="molecule type" value="Genomic_DNA"/>
</dbReference>
<feature type="compositionally biased region" description="Basic and acidic residues" evidence="1">
    <location>
        <begin position="73"/>
        <end position="97"/>
    </location>
</feature>
<organism evidence="2 3">
    <name type="scientific">Pleurodeles waltl</name>
    <name type="common">Iberian ribbed newt</name>
    <dbReference type="NCBI Taxonomy" id="8319"/>
    <lineage>
        <taxon>Eukaryota</taxon>
        <taxon>Metazoa</taxon>
        <taxon>Chordata</taxon>
        <taxon>Craniata</taxon>
        <taxon>Vertebrata</taxon>
        <taxon>Euteleostomi</taxon>
        <taxon>Amphibia</taxon>
        <taxon>Batrachia</taxon>
        <taxon>Caudata</taxon>
        <taxon>Salamandroidea</taxon>
        <taxon>Salamandridae</taxon>
        <taxon>Pleurodelinae</taxon>
        <taxon>Pleurodeles</taxon>
    </lineage>
</organism>
<feature type="compositionally biased region" description="Basic and acidic residues" evidence="1">
    <location>
        <begin position="146"/>
        <end position="163"/>
    </location>
</feature>
<dbReference type="Proteomes" id="UP001066276">
    <property type="component" value="Chromosome 6"/>
</dbReference>
<comment type="caution">
    <text evidence="2">The sequence shown here is derived from an EMBL/GenBank/DDBJ whole genome shotgun (WGS) entry which is preliminary data.</text>
</comment>
<reference evidence="2" key="1">
    <citation type="journal article" date="2022" name="bioRxiv">
        <title>Sequencing and chromosome-scale assembly of the giantPleurodeles waltlgenome.</title>
        <authorList>
            <person name="Brown T."/>
            <person name="Elewa A."/>
            <person name="Iarovenko S."/>
            <person name="Subramanian E."/>
            <person name="Araus A.J."/>
            <person name="Petzold A."/>
            <person name="Susuki M."/>
            <person name="Suzuki K.-i.T."/>
            <person name="Hayashi T."/>
            <person name="Toyoda A."/>
            <person name="Oliveira C."/>
            <person name="Osipova E."/>
            <person name="Leigh N.D."/>
            <person name="Simon A."/>
            <person name="Yun M.H."/>
        </authorList>
    </citation>
    <scope>NUCLEOTIDE SEQUENCE</scope>
    <source>
        <strain evidence="2">20211129_DDA</strain>
        <tissue evidence="2">Liver</tissue>
    </source>
</reference>